<dbReference type="AlphaFoldDB" id="A0A1H5Z8I9"/>
<organism evidence="6 7">
    <name type="scientific">Sphingobacterium lactis</name>
    <dbReference type="NCBI Taxonomy" id="797291"/>
    <lineage>
        <taxon>Bacteria</taxon>
        <taxon>Pseudomonadati</taxon>
        <taxon>Bacteroidota</taxon>
        <taxon>Sphingobacteriia</taxon>
        <taxon>Sphingobacteriales</taxon>
        <taxon>Sphingobacteriaceae</taxon>
        <taxon>Sphingobacterium</taxon>
    </lineage>
</organism>
<gene>
    <name evidence="6" type="ORF">SAMN05421877_106279</name>
</gene>
<sequence>MKLIILFLFVFCLQLTHGQPVKPYHIQGHIENLDNKMVYLVDLGAFYFLKDKDLVLDSCMSNNGYFEFKGNISENMQCAIKVPQETNQYLVFILEKGTISITGELSSLYRGKVDGGIENSLYKRSGEIRRPYAALINNLADSLSKYKDEGSKYNDFRLRYDSLNSTMNYEKEMFIKNNPNAYASLLLINEMFHSNMSLDYISDQFNVLSISLKASQSGMIVQKRLLQNNISQNVLEEFSGRDINGHIINADKYKGKVTIIDFWASWCIPCIEKLPVLHQLNERYRDRINILSISLDRNINSWKKAVEQHNITWDNFCDGLAGRNPLVVELNIIEIPRIVVLDKDGLLIYDSKNDDFEVDEFMETILEI</sequence>
<keyword evidence="7" id="KW-1185">Reference proteome</keyword>
<dbReference type="EMBL" id="FNUT01000006">
    <property type="protein sequence ID" value="SEG32045.1"/>
    <property type="molecule type" value="Genomic_DNA"/>
</dbReference>
<evidence type="ECO:0000313" key="7">
    <source>
        <dbReference type="Proteomes" id="UP000236731"/>
    </source>
</evidence>
<dbReference type="GO" id="GO:0017004">
    <property type="term" value="P:cytochrome complex assembly"/>
    <property type="evidence" value="ECO:0007669"/>
    <property type="project" value="UniProtKB-KW"/>
</dbReference>
<feature type="domain" description="Thioredoxin" evidence="5">
    <location>
        <begin position="229"/>
        <end position="368"/>
    </location>
</feature>
<reference evidence="7" key="1">
    <citation type="submission" date="2016-10" db="EMBL/GenBank/DDBJ databases">
        <authorList>
            <person name="Varghese N."/>
            <person name="Submissions S."/>
        </authorList>
    </citation>
    <scope>NUCLEOTIDE SEQUENCE [LARGE SCALE GENOMIC DNA]</scope>
    <source>
        <strain evidence="7">DSM 22361</strain>
    </source>
</reference>
<evidence type="ECO:0000256" key="2">
    <source>
        <dbReference type="ARBA" id="ARBA00022748"/>
    </source>
</evidence>
<dbReference type="Pfam" id="PF13905">
    <property type="entry name" value="Thioredoxin_8"/>
    <property type="match status" value="1"/>
</dbReference>
<dbReference type="PANTHER" id="PTHR42852">
    <property type="entry name" value="THIOL:DISULFIDE INTERCHANGE PROTEIN DSBE"/>
    <property type="match status" value="1"/>
</dbReference>
<dbReference type="GO" id="GO:0030313">
    <property type="term" value="C:cell envelope"/>
    <property type="evidence" value="ECO:0007669"/>
    <property type="project" value="UniProtKB-SubCell"/>
</dbReference>
<evidence type="ECO:0000256" key="1">
    <source>
        <dbReference type="ARBA" id="ARBA00004196"/>
    </source>
</evidence>
<keyword evidence="4" id="KW-0676">Redox-active center</keyword>
<keyword evidence="3" id="KW-1015">Disulfide bond</keyword>
<dbReference type="InterPro" id="IPR025380">
    <property type="entry name" value="DUF4369"/>
</dbReference>
<dbReference type="OrthoDB" id="1069091at2"/>
<evidence type="ECO:0000256" key="4">
    <source>
        <dbReference type="ARBA" id="ARBA00023284"/>
    </source>
</evidence>
<dbReference type="InterPro" id="IPR013766">
    <property type="entry name" value="Thioredoxin_domain"/>
</dbReference>
<evidence type="ECO:0000259" key="5">
    <source>
        <dbReference type="PROSITE" id="PS51352"/>
    </source>
</evidence>
<dbReference type="InterPro" id="IPR036249">
    <property type="entry name" value="Thioredoxin-like_sf"/>
</dbReference>
<dbReference type="PANTHER" id="PTHR42852:SF6">
    <property type="entry name" value="THIOL:DISULFIDE INTERCHANGE PROTEIN DSBE"/>
    <property type="match status" value="1"/>
</dbReference>
<keyword evidence="2" id="KW-0201">Cytochrome c-type biogenesis</keyword>
<dbReference type="InterPro" id="IPR050553">
    <property type="entry name" value="Thioredoxin_ResA/DsbE_sf"/>
</dbReference>
<dbReference type="InterPro" id="IPR012336">
    <property type="entry name" value="Thioredoxin-like_fold"/>
</dbReference>
<dbReference type="CDD" id="cd02966">
    <property type="entry name" value="TlpA_like_family"/>
    <property type="match status" value="1"/>
</dbReference>
<accession>A0A1H5Z8I9</accession>
<dbReference type="Gene3D" id="3.40.30.10">
    <property type="entry name" value="Glutaredoxin"/>
    <property type="match status" value="1"/>
</dbReference>
<dbReference type="PROSITE" id="PS51352">
    <property type="entry name" value="THIOREDOXIN_2"/>
    <property type="match status" value="1"/>
</dbReference>
<dbReference type="SUPFAM" id="SSF52833">
    <property type="entry name" value="Thioredoxin-like"/>
    <property type="match status" value="1"/>
</dbReference>
<dbReference type="Pfam" id="PF14289">
    <property type="entry name" value="DUF4369"/>
    <property type="match status" value="1"/>
</dbReference>
<comment type="subcellular location">
    <subcellularLocation>
        <location evidence="1">Cell envelope</location>
    </subcellularLocation>
</comment>
<evidence type="ECO:0000256" key="3">
    <source>
        <dbReference type="ARBA" id="ARBA00023157"/>
    </source>
</evidence>
<evidence type="ECO:0000313" key="6">
    <source>
        <dbReference type="EMBL" id="SEG32045.1"/>
    </source>
</evidence>
<protein>
    <recommendedName>
        <fullName evidence="5">Thioredoxin domain-containing protein</fullName>
    </recommendedName>
</protein>
<proteinExistence type="predicted"/>
<dbReference type="RefSeq" id="WP_103906439.1">
    <property type="nucleotide sequence ID" value="NZ_CP049246.1"/>
</dbReference>
<name>A0A1H5Z8I9_9SPHI</name>
<dbReference type="Proteomes" id="UP000236731">
    <property type="component" value="Unassembled WGS sequence"/>
</dbReference>